<feature type="compositionally biased region" description="Low complexity" evidence="1">
    <location>
        <begin position="326"/>
        <end position="335"/>
    </location>
</feature>
<dbReference type="Proteomes" id="UP000621266">
    <property type="component" value="Unassembled WGS sequence"/>
</dbReference>
<organism evidence="2 3">
    <name type="scientific">Streptomyces lycii</name>
    <dbReference type="NCBI Taxonomy" id="2654337"/>
    <lineage>
        <taxon>Bacteria</taxon>
        <taxon>Bacillati</taxon>
        <taxon>Actinomycetota</taxon>
        <taxon>Actinomycetes</taxon>
        <taxon>Kitasatosporales</taxon>
        <taxon>Streptomycetaceae</taxon>
        <taxon>Streptomyces</taxon>
    </lineage>
</organism>
<name>A0ABQ7FIX2_9ACTN</name>
<feature type="region of interest" description="Disordered" evidence="1">
    <location>
        <begin position="263"/>
        <end position="284"/>
    </location>
</feature>
<evidence type="ECO:0000313" key="3">
    <source>
        <dbReference type="Proteomes" id="UP000621266"/>
    </source>
</evidence>
<accession>A0ABQ7FIX2</accession>
<proteinExistence type="predicted"/>
<keyword evidence="3" id="KW-1185">Reference proteome</keyword>
<feature type="compositionally biased region" description="Polar residues" evidence="1">
    <location>
        <begin position="351"/>
        <end position="367"/>
    </location>
</feature>
<dbReference type="Pfam" id="PF05762">
    <property type="entry name" value="VWA_CoxE"/>
    <property type="match status" value="1"/>
</dbReference>
<evidence type="ECO:0000313" key="2">
    <source>
        <dbReference type="EMBL" id="KAF4408911.1"/>
    </source>
</evidence>
<evidence type="ECO:0000256" key="1">
    <source>
        <dbReference type="SAM" id="MobiDB-lite"/>
    </source>
</evidence>
<dbReference type="InterPro" id="IPR008912">
    <property type="entry name" value="Uncharacterised_CoxE"/>
</dbReference>
<dbReference type="Gene3D" id="3.40.50.410">
    <property type="entry name" value="von Willebrand factor, type A domain"/>
    <property type="match status" value="1"/>
</dbReference>
<dbReference type="SUPFAM" id="SSF53300">
    <property type="entry name" value="vWA-like"/>
    <property type="match status" value="1"/>
</dbReference>
<reference evidence="2 3" key="1">
    <citation type="submission" date="2019-10" db="EMBL/GenBank/DDBJ databases">
        <title>Streptomyces tenebrisbrunneis sp.nov., an endogenous actinomycete isolated from of Lycium ruthenicum.</title>
        <authorList>
            <person name="Ma L."/>
        </authorList>
    </citation>
    <scope>NUCLEOTIDE SEQUENCE [LARGE SCALE GENOMIC DNA]</scope>
    <source>
        <strain evidence="2 3">TRM 66187</strain>
    </source>
</reference>
<comment type="caution">
    <text evidence="2">The sequence shown here is derived from an EMBL/GenBank/DDBJ whole genome shotgun (WGS) entry which is preliminary data.</text>
</comment>
<gene>
    <name evidence="2" type="ORF">GCU69_11540</name>
</gene>
<dbReference type="InterPro" id="IPR036465">
    <property type="entry name" value="vWFA_dom_sf"/>
</dbReference>
<protein>
    <submittedName>
        <fullName evidence="2">VWA domain-containing protein</fullName>
    </submittedName>
</protein>
<sequence>MTSATQAHVQYHQPALTDTELATARWEDDGGPALDAYPRPQAEHWLRIAAALGERLPELADREDVIVHCEHGTRSGAPAAFFPTRAELEIDTALFAPLAPATIDPLRHGDEERYTTAWGAFTHEAAHAAHSRWLTPPELCGTAQGAAAALLEETRAEHAHLNRRPGDRRYLRAAVKPLVLDGFTSQTPTDPWQAATAAGLLLARRDAGILDPDETETVEHTVTAILGENLLETLTAIWTAARTTADEDGQAMLEHAHAWCQALSTDPAGPEPAPDPASGWPPGELAEAIGKAVGRVQANEAAQAAAQARAEATRTARVRAQAAQAARERQAAQTAEKVFSSPGRPHLPAQSGKSKTTSSPVTGTRPPTTKEKAAAGQLARALRAAAYRERTTTVTASTAPPGRLNMRQALARDAQRAAGATPTATPWTRTVHRANPTPPLRVGIAVDVSGSMGNAAAPIASAAWIVAKAAALTDPASRSATVAYDRAVTAITAPGRTPGTVTQFDARGLGHRLAEAIDALTAGVNLTQPGAGRLLVIASDGYYRDDEAAQAAERITALRVAGCAVLWLAFDPDPMPLPGATLLELTDPAQAAAAIGRAATTALAATHT</sequence>
<feature type="region of interest" description="Disordered" evidence="1">
    <location>
        <begin position="326"/>
        <end position="377"/>
    </location>
</feature>
<dbReference type="EMBL" id="WHPN01000256">
    <property type="protein sequence ID" value="KAF4408911.1"/>
    <property type="molecule type" value="Genomic_DNA"/>
</dbReference>
<dbReference type="RefSeq" id="WP_156205859.1">
    <property type="nucleotide sequence ID" value="NZ_WHPN01000256.1"/>
</dbReference>